<proteinExistence type="predicted"/>
<evidence type="ECO:0000313" key="3">
    <source>
        <dbReference type="Proteomes" id="UP000828251"/>
    </source>
</evidence>
<feature type="compositionally biased region" description="Basic and acidic residues" evidence="1">
    <location>
        <begin position="113"/>
        <end position="125"/>
    </location>
</feature>
<feature type="region of interest" description="Disordered" evidence="1">
    <location>
        <begin position="1"/>
        <end position="147"/>
    </location>
</feature>
<name>A0A9D3USS1_9ROSI</name>
<organism evidence="2 3">
    <name type="scientific">Gossypium stocksii</name>
    <dbReference type="NCBI Taxonomy" id="47602"/>
    <lineage>
        <taxon>Eukaryota</taxon>
        <taxon>Viridiplantae</taxon>
        <taxon>Streptophyta</taxon>
        <taxon>Embryophyta</taxon>
        <taxon>Tracheophyta</taxon>
        <taxon>Spermatophyta</taxon>
        <taxon>Magnoliopsida</taxon>
        <taxon>eudicotyledons</taxon>
        <taxon>Gunneridae</taxon>
        <taxon>Pentapetalae</taxon>
        <taxon>rosids</taxon>
        <taxon>malvids</taxon>
        <taxon>Malvales</taxon>
        <taxon>Malvaceae</taxon>
        <taxon>Malvoideae</taxon>
        <taxon>Gossypium</taxon>
    </lineage>
</organism>
<keyword evidence="3" id="KW-1185">Reference proteome</keyword>
<dbReference type="Proteomes" id="UP000828251">
    <property type="component" value="Unassembled WGS sequence"/>
</dbReference>
<gene>
    <name evidence="2" type="ORF">J1N35_034822</name>
</gene>
<accession>A0A9D3USS1</accession>
<reference evidence="2 3" key="1">
    <citation type="journal article" date="2021" name="Plant Biotechnol. J.">
        <title>Multi-omics assisted identification of the key and species-specific regulatory components of drought-tolerant mechanisms in Gossypium stocksii.</title>
        <authorList>
            <person name="Yu D."/>
            <person name="Ke L."/>
            <person name="Zhang D."/>
            <person name="Wu Y."/>
            <person name="Sun Y."/>
            <person name="Mei J."/>
            <person name="Sun J."/>
            <person name="Sun Y."/>
        </authorList>
    </citation>
    <scope>NUCLEOTIDE SEQUENCE [LARGE SCALE GENOMIC DNA]</scope>
    <source>
        <strain evidence="3">cv. E1</strain>
        <tissue evidence="2">Leaf</tissue>
    </source>
</reference>
<comment type="caution">
    <text evidence="2">The sequence shown here is derived from an EMBL/GenBank/DDBJ whole genome shotgun (WGS) entry which is preliminary data.</text>
</comment>
<dbReference type="AlphaFoldDB" id="A0A9D3USS1"/>
<dbReference type="EMBL" id="JAIQCV010000010">
    <property type="protein sequence ID" value="KAH1056757.1"/>
    <property type="molecule type" value="Genomic_DNA"/>
</dbReference>
<feature type="compositionally biased region" description="Basic and acidic residues" evidence="1">
    <location>
        <begin position="1"/>
        <end position="52"/>
    </location>
</feature>
<evidence type="ECO:0000313" key="2">
    <source>
        <dbReference type="EMBL" id="KAH1056757.1"/>
    </source>
</evidence>
<evidence type="ECO:0000256" key="1">
    <source>
        <dbReference type="SAM" id="MobiDB-lite"/>
    </source>
</evidence>
<sequence>MNHKGLDKPEHKGSGKHESLSLEKTLSIEDPKETSGDHYYAEKRKTRVGREERKRKKREQGKETWVEERGRMGGSQGLPNHQRVPAGEGEEDPPMQDPPAEEKEQGKKKKRNGKEGVEGGKEKGGTKGPATEIGKRVSLKLTKLKRK</sequence>
<feature type="compositionally biased region" description="Basic and acidic residues" evidence="1">
    <location>
        <begin position="60"/>
        <end position="71"/>
    </location>
</feature>
<protein>
    <submittedName>
        <fullName evidence="2">Uncharacterized protein</fullName>
    </submittedName>
</protein>